<gene>
    <name evidence="5" type="ORF">GCM10011507_31910</name>
</gene>
<keyword evidence="3" id="KW-0732">Signal</keyword>
<protein>
    <submittedName>
        <fullName evidence="5">Sugar ABC transporter substrate-binding protein</fullName>
    </submittedName>
</protein>
<accession>A0A916RZR9</accession>
<evidence type="ECO:0000313" key="5">
    <source>
        <dbReference type="EMBL" id="GGA78295.1"/>
    </source>
</evidence>
<dbReference type="PANTHER" id="PTHR46847:SF1">
    <property type="entry name" value="D-ALLOSE-BINDING PERIPLASMIC PROTEIN-RELATED"/>
    <property type="match status" value="1"/>
</dbReference>
<proteinExistence type="inferred from homology"/>
<dbReference type="Gene3D" id="3.40.50.2300">
    <property type="match status" value="2"/>
</dbReference>
<evidence type="ECO:0000256" key="3">
    <source>
        <dbReference type="ARBA" id="ARBA00022729"/>
    </source>
</evidence>
<reference evidence="5" key="1">
    <citation type="journal article" date="2014" name="Int. J. Syst. Evol. Microbiol.">
        <title>Complete genome sequence of Corynebacterium casei LMG S-19264T (=DSM 44701T), isolated from a smear-ripened cheese.</title>
        <authorList>
            <consortium name="US DOE Joint Genome Institute (JGI-PGF)"/>
            <person name="Walter F."/>
            <person name="Albersmeier A."/>
            <person name="Kalinowski J."/>
            <person name="Ruckert C."/>
        </authorList>
    </citation>
    <scope>NUCLEOTIDE SEQUENCE</scope>
    <source>
        <strain evidence="5">CGMCC 1.15447</strain>
    </source>
</reference>
<comment type="caution">
    <text evidence="5">The sequence shown here is derived from an EMBL/GenBank/DDBJ whole genome shotgun (WGS) entry which is preliminary data.</text>
</comment>
<reference evidence="5" key="2">
    <citation type="submission" date="2020-09" db="EMBL/GenBank/DDBJ databases">
        <authorList>
            <person name="Sun Q."/>
            <person name="Zhou Y."/>
        </authorList>
    </citation>
    <scope>NUCLEOTIDE SEQUENCE</scope>
    <source>
        <strain evidence="5">CGMCC 1.15447</strain>
    </source>
</reference>
<evidence type="ECO:0000256" key="1">
    <source>
        <dbReference type="ARBA" id="ARBA00004196"/>
    </source>
</evidence>
<evidence type="ECO:0000259" key="4">
    <source>
        <dbReference type="Pfam" id="PF13407"/>
    </source>
</evidence>
<dbReference type="EMBL" id="BMJB01000003">
    <property type="protein sequence ID" value="GGA78295.1"/>
    <property type="molecule type" value="Genomic_DNA"/>
</dbReference>
<comment type="similarity">
    <text evidence="2">Belongs to the bacterial solute-binding protein 2 family.</text>
</comment>
<dbReference type="GO" id="GO:0030313">
    <property type="term" value="C:cell envelope"/>
    <property type="evidence" value="ECO:0007669"/>
    <property type="project" value="UniProtKB-SubCell"/>
</dbReference>
<sequence>MSQGCRTGSRITVAVIPQTEGVNFWDTVHVGADIAAHESGASIYWNAPMREDDVEAQIALVESVINRRVNALVLAPDHPLALVSPVERALAHGIPTAIIGSALSIAPSPNLANVLNDDEESGRMAAARASALLHGKGTIAIIGMNPDLSGTMVRAHSLEQELSRTAPGITIVDRRIGSYNVPREEQVVEEILHAHPNVDLIVALMWDSADGAIRALDSMKDRPSVKLIAFDSYNSPPFDQCPYLDSVIQEDIRGMAKRAVEIVIAKEQHQNTPSEVKFTPRLITRENVGSPEIRQMFSTELPASNWHWSSIR</sequence>
<comment type="subcellular location">
    <subcellularLocation>
        <location evidence="1">Cell envelope</location>
    </subcellularLocation>
</comment>
<dbReference type="Pfam" id="PF13407">
    <property type="entry name" value="Peripla_BP_4"/>
    <property type="match status" value="1"/>
</dbReference>
<evidence type="ECO:0000313" key="6">
    <source>
        <dbReference type="Proteomes" id="UP000648801"/>
    </source>
</evidence>
<name>A0A916RZR9_9BACT</name>
<keyword evidence="6" id="KW-1185">Reference proteome</keyword>
<dbReference type="Proteomes" id="UP000648801">
    <property type="component" value="Unassembled WGS sequence"/>
</dbReference>
<dbReference type="GO" id="GO:0030246">
    <property type="term" value="F:carbohydrate binding"/>
    <property type="evidence" value="ECO:0007669"/>
    <property type="project" value="UniProtKB-ARBA"/>
</dbReference>
<evidence type="ECO:0000256" key="2">
    <source>
        <dbReference type="ARBA" id="ARBA00007639"/>
    </source>
</evidence>
<dbReference type="AlphaFoldDB" id="A0A916RZR9"/>
<dbReference type="PANTHER" id="PTHR46847">
    <property type="entry name" value="D-ALLOSE-BINDING PERIPLASMIC PROTEIN-RELATED"/>
    <property type="match status" value="1"/>
</dbReference>
<feature type="domain" description="Periplasmic binding protein" evidence="4">
    <location>
        <begin position="13"/>
        <end position="232"/>
    </location>
</feature>
<organism evidence="5 6">
    <name type="scientific">Edaphobacter acidisoli</name>
    <dbReference type="NCBI Taxonomy" id="2040573"/>
    <lineage>
        <taxon>Bacteria</taxon>
        <taxon>Pseudomonadati</taxon>
        <taxon>Acidobacteriota</taxon>
        <taxon>Terriglobia</taxon>
        <taxon>Terriglobales</taxon>
        <taxon>Acidobacteriaceae</taxon>
        <taxon>Edaphobacter</taxon>
    </lineage>
</organism>
<dbReference type="InterPro" id="IPR025997">
    <property type="entry name" value="SBP_2_dom"/>
</dbReference>
<dbReference type="SUPFAM" id="SSF53822">
    <property type="entry name" value="Periplasmic binding protein-like I"/>
    <property type="match status" value="1"/>
</dbReference>
<dbReference type="InterPro" id="IPR028082">
    <property type="entry name" value="Peripla_BP_I"/>
</dbReference>